<gene>
    <name evidence="3" type="ordered locus">Plav_2388</name>
</gene>
<reference evidence="3 4" key="1">
    <citation type="journal article" date="2011" name="Stand. Genomic Sci.">
        <title>Complete genome sequence of Parvibaculum lavamentivorans type strain (DS-1(T)).</title>
        <authorList>
            <person name="Schleheck D."/>
            <person name="Weiss M."/>
            <person name="Pitluck S."/>
            <person name="Bruce D."/>
            <person name="Land M.L."/>
            <person name="Han S."/>
            <person name="Saunders E."/>
            <person name="Tapia R."/>
            <person name="Detter C."/>
            <person name="Brettin T."/>
            <person name="Han J."/>
            <person name="Woyke T."/>
            <person name="Goodwin L."/>
            <person name="Pennacchio L."/>
            <person name="Nolan M."/>
            <person name="Cook A.M."/>
            <person name="Kjelleberg S."/>
            <person name="Thomas T."/>
        </authorList>
    </citation>
    <scope>NUCLEOTIDE SEQUENCE [LARGE SCALE GENOMIC DNA]</scope>
    <source>
        <strain evidence="4">DS-1 / DSM 13023 / NCIMB 13966</strain>
    </source>
</reference>
<dbReference type="EMBL" id="CP000774">
    <property type="protein sequence ID" value="ABS63998.1"/>
    <property type="molecule type" value="Genomic_DNA"/>
</dbReference>
<dbReference type="eggNOG" id="COG3832">
    <property type="taxonomic scope" value="Bacteria"/>
</dbReference>
<dbReference type="Gene3D" id="3.30.530.20">
    <property type="match status" value="1"/>
</dbReference>
<dbReference type="InterPro" id="IPR023393">
    <property type="entry name" value="START-like_dom_sf"/>
</dbReference>
<evidence type="ECO:0000259" key="2">
    <source>
        <dbReference type="Pfam" id="PF08327"/>
    </source>
</evidence>
<dbReference type="KEGG" id="pla:Plav_2388"/>
<dbReference type="InterPro" id="IPR013538">
    <property type="entry name" value="ASHA1/2-like_C"/>
</dbReference>
<evidence type="ECO:0000313" key="4">
    <source>
        <dbReference type="Proteomes" id="UP000006377"/>
    </source>
</evidence>
<feature type="domain" description="Activator of Hsp90 ATPase homologue 1/2-like C-terminal" evidence="2">
    <location>
        <begin position="19"/>
        <end position="159"/>
    </location>
</feature>
<dbReference type="STRING" id="402881.Plav_2388"/>
<dbReference type="RefSeq" id="WP_012111307.1">
    <property type="nucleotide sequence ID" value="NC_009719.1"/>
</dbReference>
<protein>
    <submittedName>
        <fullName evidence="3">Activator of Hsp90 ATPase 1 family protein</fullName>
    </submittedName>
</protein>
<keyword evidence="4" id="KW-1185">Reference proteome</keyword>
<dbReference type="CDD" id="cd08896">
    <property type="entry name" value="SRPBCC_CalC_Aha1-like_3"/>
    <property type="match status" value="1"/>
</dbReference>
<dbReference type="OrthoDB" id="9805228at2"/>
<proteinExistence type="inferred from homology"/>
<dbReference type="SUPFAM" id="SSF55961">
    <property type="entry name" value="Bet v1-like"/>
    <property type="match status" value="1"/>
</dbReference>
<dbReference type="Proteomes" id="UP000006377">
    <property type="component" value="Chromosome"/>
</dbReference>
<evidence type="ECO:0000256" key="1">
    <source>
        <dbReference type="ARBA" id="ARBA00006817"/>
    </source>
</evidence>
<dbReference type="Pfam" id="PF08327">
    <property type="entry name" value="AHSA1"/>
    <property type="match status" value="1"/>
</dbReference>
<dbReference type="HOGENOM" id="CLU_108923_6_1_5"/>
<name>A7HVR5_PARL1</name>
<dbReference type="AlphaFoldDB" id="A7HVR5"/>
<accession>A7HVR5</accession>
<sequence>MTRPDIDPKLDLVLERTVDVPPRLVWRAWTEPEHLMPWFCPRPWATVECRIDLRPGGEFYTQMRSPEGKDMEGGSGCYLEIEKERKLVWTSALGPGYRPAVARVHDLFFTAWILMEPQGQGTKYTAIAKHPDEASAKRHEEMGFHEGWNTVVDQLAEYMKTI</sequence>
<organism evidence="3 4">
    <name type="scientific">Parvibaculum lavamentivorans (strain DS-1 / DSM 13023 / NCIMB 13966)</name>
    <dbReference type="NCBI Taxonomy" id="402881"/>
    <lineage>
        <taxon>Bacteria</taxon>
        <taxon>Pseudomonadati</taxon>
        <taxon>Pseudomonadota</taxon>
        <taxon>Alphaproteobacteria</taxon>
        <taxon>Hyphomicrobiales</taxon>
        <taxon>Parvibaculaceae</taxon>
        <taxon>Parvibaculum</taxon>
    </lineage>
</organism>
<comment type="similarity">
    <text evidence="1">Belongs to the AHA1 family.</text>
</comment>
<evidence type="ECO:0000313" key="3">
    <source>
        <dbReference type="EMBL" id="ABS63998.1"/>
    </source>
</evidence>